<accession>A0AAP0NB50</accession>
<dbReference type="GO" id="GO:0045259">
    <property type="term" value="C:proton-transporting ATP synthase complex"/>
    <property type="evidence" value="ECO:0007669"/>
    <property type="project" value="InterPro"/>
</dbReference>
<reference evidence="2 3" key="1">
    <citation type="journal article" date="2024" name="Plant J.">
        <title>Genome sequences and population genomics reveal climatic adaptation and genomic divergence between two closely related sweetgum species.</title>
        <authorList>
            <person name="Xu W.Q."/>
            <person name="Ren C.Q."/>
            <person name="Zhang X.Y."/>
            <person name="Comes H.P."/>
            <person name="Liu X.H."/>
            <person name="Li Y.G."/>
            <person name="Kettle C.J."/>
            <person name="Jalonen R."/>
            <person name="Gaisberger H."/>
            <person name="Ma Y.Z."/>
            <person name="Qiu Y.X."/>
        </authorList>
    </citation>
    <scope>NUCLEOTIDE SEQUENCE [LARGE SCALE GENOMIC DNA]</scope>
    <source>
        <strain evidence="2">Hangzhou</strain>
    </source>
</reference>
<organism evidence="2 3">
    <name type="scientific">Liquidambar formosana</name>
    <name type="common">Formosan gum</name>
    <dbReference type="NCBI Taxonomy" id="63359"/>
    <lineage>
        <taxon>Eukaryota</taxon>
        <taxon>Viridiplantae</taxon>
        <taxon>Streptophyta</taxon>
        <taxon>Embryophyta</taxon>
        <taxon>Tracheophyta</taxon>
        <taxon>Spermatophyta</taxon>
        <taxon>Magnoliopsida</taxon>
        <taxon>eudicotyledons</taxon>
        <taxon>Gunneridae</taxon>
        <taxon>Pentapetalae</taxon>
        <taxon>Saxifragales</taxon>
        <taxon>Altingiaceae</taxon>
        <taxon>Liquidambar</taxon>
    </lineage>
</organism>
<dbReference type="EMBL" id="JBBPBK010000016">
    <property type="protein sequence ID" value="KAK9267829.1"/>
    <property type="molecule type" value="Genomic_DNA"/>
</dbReference>
<evidence type="ECO:0008006" key="4">
    <source>
        <dbReference type="Google" id="ProtNLM"/>
    </source>
</evidence>
<evidence type="ECO:0000256" key="1">
    <source>
        <dbReference type="SAM" id="MobiDB-lite"/>
    </source>
</evidence>
<gene>
    <name evidence="2" type="ORF">L1049_010265</name>
</gene>
<feature type="compositionally biased region" description="Basic residues" evidence="1">
    <location>
        <begin position="756"/>
        <end position="772"/>
    </location>
</feature>
<feature type="compositionally biased region" description="Polar residues" evidence="1">
    <location>
        <begin position="492"/>
        <end position="513"/>
    </location>
</feature>
<evidence type="ECO:0000313" key="2">
    <source>
        <dbReference type="EMBL" id="KAK9267829.1"/>
    </source>
</evidence>
<name>A0AAP0NB50_LIQFO</name>
<dbReference type="GO" id="GO:0046933">
    <property type="term" value="F:proton-transporting ATP synthase activity, rotational mechanism"/>
    <property type="evidence" value="ECO:0007669"/>
    <property type="project" value="InterPro"/>
</dbReference>
<protein>
    <recommendedName>
        <fullName evidence="4">Homeodomain-like superfamily protein</fullName>
    </recommendedName>
</protein>
<proteinExistence type="predicted"/>
<dbReference type="Proteomes" id="UP001415857">
    <property type="component" value="Unassembled WGS sequence"/>
</dbReference>
<evidence type="ECO:0000313" key="3">
    <source>
        <dbReference type="Proteomes" id="UP001415857"/>
    </source>
</evidence>
<dbReference type="PANTHER" id="PTHR11693:SF28">
    <property type="entry name" value="MYB-LIKE DOMAIN-CONTAINING PROTEIN"/>
    <property type="match status" value="1"/>
</dbReference>
<feature type="region of interest" description="Disordered" evidence="1">
    <location>
        <begin position="754"/>
        <end position="781"/>
    </location>
</feature>
<sequence>MCCERIFVRQKNRCSSKAPENPIKAVRRMKTSPLTADEQARIQEGLRVFKFDWMSIWKFVVPHRDPSLLPRQWRIALGTQKSYKIDAAKKEKRRLYESKRRKNKAADLASWQTISEKEDYQPENAGGEISGDDSIDNEDEVYVHEAFLADWRPGTSSLGSSEPHCSNLGENNLPSDILSREGTQVMEQLNNYGSGETLPQKNNMKEFTAALRNSQHPYTHLTHVRHGASNIMEPNHSVPDLMLKSSKSPFYLRPYRVRRTNSAHLVKLAPDLPPVNLPPSVRVISQSAFKSYQCGASAKVSVSGGGNVGAGIENAVPKLPHVAKLGTVYSMKGGQNKSNSLKHDITNSRLEESRVHKDKCVPEERGSESDLQMHPLLFQATEGGHLPYYALNCSTSTSSSFSFFSGNQPQVNLSLFRNPHHSNPSVNCCYKSSKSKETTSTSCGIDFHPLLQRTDDVNSDLATACLTPHLPVHLDSFRGKFSQLQSSFDAVQAESQVNSDPSATTTKPSSPNEKANELDLEIHLSSTSRKKKALGSRDLMEHNPMRSTISAMGSRTTMGTQNTNNMYYRHFETCPTVSSKLVSDAPASAIPSNNINRYSMDSVGDQSLPEIVMEQEELSDSDEEIGERVEFECEEMADSEGEEGSDSEQIADVLNKEAPNFVMEKVLTDADCDDQQCDLRTQGDCQGNVCNPGKGSTLSLKLGLTGQGKDNTGTSSWLSLDSRAQDCPPCAKPKRVEGTHGEGRATKKWASCRPNRSCKKKKPSPKRVTAQKHARDTPQQLNLGSLAVTPLRKLRKRGCKTNLNLNTEMTVESSSCLSNDKFS</sequence>
<dbReference type="GO" id="GO:0009535">
    <property type="term" value="C:chloroplast thylakoid membrane"/>
    <property type="evidence" value="ECO:0007669"/>
    <property type="project" value="TreeGrafter"/>
</dbReference>
<dbReference type="PANTHER" id="PTHR11693">
    <property type="entry name" value="ATP SYNTHASE GAMMA CHAIN"/>
    <property type="match status" value="1"/>
</dbReference>
<keyword evidence="3" id="KW-1185">Reference proteome</keyword>
<dbReference type="AlphaFoldDB" id="A0AAP0NB50"/>
<feature type="region of interest" description="Disordered" evidence="1">
    <location>
        <begin position="492"/>
        <end position="518"/>
    </location>
</feature>
<comment type="caution">
    <text evidence="2">The sequence shown here is derived from an EMBL/GenBank/DDBJ whole genome shotgun (WGS) entry which is preliminary data.</text>
</comment>
<dbReference type="InterPro" id="IPR000131">
    <property type="entry name" value="ATP_synth_F1_gsu"/>
</dbReference>